<feature type="domain" description="AMP-binding enzyme C-terminal" evidence="2">
    <location>
        <begin position="478"/>
        <end position="553"/>
    </location>
</feature>
<dbReference type="NCBIfam" id="NF005714">
    <property type="entry name" value="PRK07529.1"/>
    <property type="match status" value="1"/>
</dbReference>
<dbReference type="InterPro" id="IPR025110">
    <property type="entry name" value="AMP-bd_C"/>
</dbReference>
<dbReference type="InterPro" id="IPR042099">
    <property type="entry name" value="ANL_N_sf"/>
</dbReference>
<gene>
    <name evidence="3" type="ORF">ACFOGJ_16615</name>
</gene>
<keyword evidence="4" id="KW-1185">Reference proteome</keyword>
<evidence type="ECO:0000313" key="3">
    <source>
        <dbReference type="EMBL" id="MFC3228870.1"/>
    </source>
</evidence>
<dbReference type="Gene3D" id="3.30.300.30">
    <property type="match status" value="1"/>
</dbReference>
<dbReference type="InterPro" id="IPR045851">
    <property type="entry name" value="AMP-bd_C_sf"/>
</dbReference>
<evidence type="ECO:0000313" key="4">
    <source>
        <dbReference type="Proteomes" id="UP001595528"/>
    </source>
</evidence>
<organism evidence="3 4">
    <name type="scientific">Marinibaculum pumilum</name>
    <dbReference type="NCBI Taxonomy" id="1766165"/>
    <lineage>
        <taxon>Bacteria</taxon>
        <taxon>Pseudomonadati</taxon>
        <taxon>Pseudomonadota</taxon>
        <taxon>Alphaproteobacteria</taxon>
        <taxon>Rhodospirillales</taxon>
        <taxon>Rhodospirillaceae</taxon>
        <taxon>Marinibaculum</taxon>
    </lineage>
</organism>
<proteinExistence type="predicted"/>
<dbReference type="Pfam" id="PF13193">
    <property type="entry name" value="AMP-binding_C"/>
    <property type="match status" value="1"/>
</dbReference>
<dbReference type="SUPFAM" id="SSF56801">
    <property type="entry name" value="Acetyl-CoA synthetase-like"/>
    <property type="match status" value="1"/>
</dbReference>
<dbReference type="EMBL" id="JBHRTR010000028">
    <property type="protein sequence ID" value="MFC3228870.1"/>
    <property type="molecule type" value="Genomic_DNA"/>
</dbReference>
<protein>
    <submittedName>
        <fullName evidence="3">Acyl-CoA synthetase</fullName>
    </submittedName>
</protein>
<dbReference type="Gene3D" id="3.40.50.12780">
    <property type="entry name" value="N-terminal domain of ligase-like"/>
    <property type="match status" value="1"/>
</dbReference>
<evidence type="ECO:0000259" key="2">
    <source>
        <dbReference type="Pfam" id="PF13193"/>
    </source>
</evidence>
<reference evidence="4" key="1">
    <citation type="journal article" date="2019" name="Int. J. Syst. Evol. Microbiol.">
        <title>The Global Catalogue of Microorganisms (GCM) 10K type strain sequencing project: providing services to taxonomists for standard genome sequencing and annotation.</title>
        <authorList>
            <consortium name="The Broad Institute Genomics Platform"/>
            <consortium name="The Broad Institute Genome Sequencing Center for Infectious Disease"/>
            <person name="Wu L."/>
            <person name="Ma J."/>
        </authorList>
    </citation>
    <scope>NUCLEOTIDE SEQUENCE [LARGE SCALE GENOMIC DNA]</scope>
    <source>
        <strain evidence="4">KCTC 42964</strain>
    </source>
</reference>
<dbReference type="InterPro" id="IPR020845">
    <property type="entry name" value="AMP-binding_CS"/>
</dbReference>
<dbReference type="PROSITE" id="PS00455">
    <property type="entry name" value="AMP_BINDING"/>
    <property type="match status" value="1"/>
</dbReference>
<comment type="caution">
    <text evidence="3">The sequence shown here is derived from an EMBL/GenBank/DDBJ whole genome shotgun (WGS) entry which is preliminary data.</text>
</comment>
<accession>A0ABV7L3C8</accession>
<dbReference type="RefSeq" id="WP_379902387.1">
    <property type="nucleotide sequence ID" value="NZ_JBHRTR010000028.1"/>
</dbReference>
<feature type="domain" description="AMP-dependent synthetase/ligase" evidence="1">
    <location>
        <begin position="43"/>
        <end position="426"/>
    </location>
</feature>
<dbReference type="PANTHER" id="PTHR43201">
    <property type="entry name" value="ACYL-COA SYNTHETASE"/>
    <property type="match status" value="1"/>
</dbReference>
<sequence length="632" mass="67173">MPVWNPAVSDIVIRDAADIAAIEKTPFDQVSNAKSAYEILGIQAAEHPDWPAIIFMTTPDPDDPAMTLTFRQLFGRVTQAANLFHELSEGEPPVVAEMLPAMPHAHMTLWGGAAAGVAMPLNFLLRPDQLADLMNAAKVTVLVALGPNPAVDIWDKVLQIKDKVPTLKAIVQVTGEVAPELNNVHAFDAAVGAQPADRLVSGRGFGLDDVAAYFHTGGTTGAPKLAQHTNRNHVAMAFAVGRMWGFQPNKGVLNGLPIFHVGGALDAGLAPLASGAHFLLATPAGLRNPQVVQNVWRIADKFRLDTVGGVPTSIVAMGQVPVGDADISCVKMALTGGSPMPVEPAKQFEGRFGIRIHEIYGMTETAGNGTVNPRFGERVVGCAGLRAPYVEVKVAKFGADGTPSVDCAQGETGVVMFRGPTVTPGYTDPRRNEGVVLDDGWLVSGDLGRFDENGRLWITGRAKDLIIRSGHNIDPAIIEAAMDEHPAVLNSAAIGMPDEYAGELPAIYVTLKEGATATESELHDWLAERISERPALPKQIHVIGEMPLTAVGKIFKPALRWDITRQVFESRLKGLADEHGVAAKVEVGDVPGTGIVATVSLSGTADDKAAVEAAVNERLGAFTLQPYRIVWA</sequence>
<name>A0ABV7L3C8_9PROT</name>
<dbReference type="Proteomes" id="UP001595528">
    <property type="component" value="Unassembled WGS sequence"/>
</dbReference>
<dbReference type="PANTHER" id="PTHR43201:SF32">
    <property type="entry name" value="2-SUCCINYLBENZOATE--COA LIGASE, CHLOROPLASTIC_PEROXISOMAL"/>
    <property type="match status" value="1"/>
</dbReference>
<evidence type="ECO:0000259" key="1">
    <source>
        <dbReference type="Pfam" id="PF00501"/>
    </source>
</evidence>
<dbReference type="InterPro" id="IPR000873">
    <property type="entry name" value="AMP-dep_synth/lig_dom"/>
</dbReference>
<dbReference type="Pfam" id="PF00501">
    <property type="entry name" value="AMP-binding"/>
    <property type="match status" value="1"/>
</dbReference>